<dbReference type="InterPro" id="IPR006195">
    <property type="entry name" value="aa-tRNA-synth_II"/>
</dbReference>
<dbReference type="AlphaFoldDB" id="A0A8T0DDV5"/>
<dbReference type="Pfam" id="PF13393">
    <property type="entry name" value="tRNA-synt_His"/>
    <property type="match status" value="1"/>
</dbReference>
<name>A0A8T0DDV5_9TREM</name>
<comment type="similarity">
    <text evidence="1">Belongs to the class-II aminoacyl-tRNA synthetase family.</text>
</comment>
<keyword evidence="7" id="KW-0030">Aminoacyl-tRNA synthetase</keyword>
<feature type="binding site" evidence="9">
    <location>
        <begin position="110"/>
        <end position="112"/>
    </location>
    <ligand>
        <name>L-histidine</name>
        <dbReference type="ChEBI" id="CHEBI:57595"/>
    </ligand>
</feature>
<dbReference type="Pfam" id="PF03129">
    <property type="entry name" value="HGTP_anticodon"/>
    <property type="match status" value="1"/>
</dbReference>
<organism evidence="12 13">
    <name type="scientific">Paragonimus westermani</name>
    <dbReference type="NCBI Taxonomy" id="34504"/>
    <lineage>
        <taxon>Eukaryota</taxon>
        <taxon>Metazoa</taxon>
        <taxon>Spiralia</taxon>
        <taxon>Lophotrochozoa</taxon>
        <taxon>Platyhelminthes</taxon>
        <taxon>Trematoda</taxon>
        <taxon>Digenea</taxon>
        <taxon>Plagiorchiida</taxon>
        <taxon>Troglotremata</taxon>
        <taxon>Troglotrematidae</taxon>
        <taxon>Paragonimus</taxon>
    </lineage>
</organism>
<dbReference type="GO" id="GO:0032543">
    <property type="term" value="P:mitochondrial translation"/>
    <property type="evidence" value="ECO:0007669"/>
    <property type="project" value="TreeGrafter"/>
</dbReference>
<dbReference type="FunFam" id="3.40.50.800:FF:000008">
    <property type="entry name" value="histidine--tRNA ligase, cytoplasmic isoform X1"/>
    <property type="match status" value="1"/>
</dbReference>
<evidence type="ECO:0000256" key="6">
    <source>
        <dbReference type="ARBA" id="ARBA00022917"/>
    </source>
</evidence>
<dbReference type="GO" id="GO:0006427">
    <property type="term" value="P:histidyl-tRNA aminoacylation"/>
    <property type="evidence" value="ECO:0007669"/>
    <property type="project" value="TreeGrafter"/>
</dbReference>
<evidence type="ECO:0000256" key="2">
    <source>
        <dbReference type="ARBA" id="ARBA00012815"/>
    </source>
</evidence>
<dbReference type="GO" id="GO:0005524">
    <property type="term" value="F:ATP binding"/>
    <property type="evidence" value="ECO:0007669"/>
    <property type="project" value="UniProtKB-KW"/>
</dbReference>
<dbReference type="PIRSF" id="PIRSF001549">
    <property type="entry name" value="His-tRNA_synth"/>
    <property type="match status" value="1"/>
</dbReference>
<dbReference type="PANTHER" id="PTHR11476">
    <property type="entry name" value="HISTIDYL-TRNA SYNTHETASE"/>
    <property type="match status" value="1"/>
</dbReference>
<feature type="binding site" evidence="9">
    <location>
        <position position="157"/>
    </location>
    <ligand>
        <name>L-histidine</name>
        <dbReference type="ChEBI" id="CHEBI:57595"/>
    </ligand>
</feature>
<dbReference type="InterPro" id="IPR033656">
    <property type="entry name" value="HisRS_anticodon"/>
</dbReference>
<keyword evidence="5" id="KW-0067">ATP-binding</keyword>
<evidence type="ECO:0000313" key="12">
    <source>
        <dbReference type="EMBL" id="KAF8565960.1"/>
    </source>
</evidence>
<keyword evidence="4" id="KW-0547">Nucleotide-binding</keyword>
<dbReference type="PROSITE" id="PS50862">
    <property type="entry name" value="AA_TRNA_LIGASE_II"/>
    <property type="match status" value="1"/>
</dbReference>
<dbReference type="GO" id="GO:0004821">
    <property type="term" value="F:histidine-tRNA ligase activity"/>
    <property type="evidence" value="ECO:0007669"/>
    <property type="project" value="UniProtKB-EC"/>
</dbReference>
<dbReference type="SUPFAM" id="SSF52954">
    <property type="entry name" value="Class II aaRS ABD-related"/>
    <property type="match status" value="1"/>
</dbReference>
<dbReference type="InterPro" id="IPR036621">
    <property type="entry name" value="Anticodon-bd_dom_sf"/>
</dbReference>
<evidence type="ECO:0000256" key="3">
    <source>
        <dbReference type="ARBA" id="ARBA00022598"/>
    </source>
</evidence>
<protein>
    <recommendedName>
        <fullName evidence="2">histidine--tRNA ligase</fullName>
        <ecNumber evidence="2">6.1.1.21</ecNumber>
    </recommendedName>
</protein>
<dbReference type="SUPFAM" id="SSF55681">
    <property type="entry name" value="Class II aaRS and biotin synthetases"/>
    <property type="match status" value="1"/>
</dbReference>
<dbReference type="InterPro" id="IPR045864">
    <property type="entry name" value="aa-tRNA-synth_II/BPL/LPL"/>
</dbReference>
<dbReference type="CDD" id="cd00773">
    <property type="entry name" value="HisRS-like_core"/>
    <property type="match status" value="1"/>
</dbReference>
<keyword evidence="6" id="KW-0648">Protein biosynthesis</keyword>
<accession>A0A8T0DDV5</accession>
<gene>
    <name evidence="12" type="ORF">P879_08877</name>
</gene>
<feature type="region of interest" description="Disordered" evidence="10">
    <location>
        <begin position="340"/>
        <end position="376"/>
    </location>
</feature>
<dbReference type="GO" id="GO:0003723">
    <property type="term" value="F:RNA binding"/>
    <property type="evidence" value="ECO:0007669"/>
    <property type="project" value="TreeGrafter"/>
</dbReference>
<dbReference type="Gene3D" id="3.30.930.10">
    <property type="entry name" value="Bira Bifunctional Protein, Domain 2"/>
    <property type="match status" value="2"/>
</dbReference>
<feature type="binding site" evidence="9">
    <location>
        <position position="153"/>
    </location>
    <ligand>
        <name>L-histidine</name>
        <dbReference type="ChEBI" id="CHEBI:57595"/>
    </ligand>
</feature>
<dbReference type="InterPro" id="IPR004154">
    <property type="entry name" value="Anticodon-bd"/>
</dbReference>
<comment type="catalytic activity">
    <reaction evidence="8">
        <text>tRNA(His) + L-histidine + ATP = L-histidyl-tRNA(His) + AMP + diphosphate + H(+)</text>
        <dbReference type="Rhea" id="RHEA:17313"/>
        <dbReference type="Rhea" id="RHEA-COMP:9665"/>
        <dbReference type="Rhea" id="RHEA-COMP:9689"/>
        <dbReference type="ChEBI" id="CHEBI:15378"/>
        <dbReference type="ChEBI" id="CHEBI:30616"/>
        <dbReference type="ChEBI" id="CHEBI:33019"/>
        <dbReference type="ChEBI" id="CHEBI:57595"/>
        <dbReference type="ChEBI" id="CHEBI:78442"/>
        <dbReference type="ChEBI" id="CHEBI:78527"/>
        <dbReference type="ChEBI" id="CHEBI:456215"/>
        <dbReference type="EC" id="6.1.1.21"/>
    </reaction>
</comment>
<feature type="domain" description="Aminoacyl-transfer RNA synthetases class-II family profile" evidence="11">
    <location>
        <begin position="130"/>
        <end position="439"/>
    </location>
</feature>
<keyword evidence="3" id="KW-0436">Ligase</keyword>
<evidence type="ECO:0000256" key="10">
    <source>
        <dbReference type="SAM" id="MobiDB-lite"/>
    </source>
</evidence>
<feature type="binding site" evidence="9">
    <location>
        <position position="306"/>
    </location>
    <ligand>
        <name>L-histidine</name>
        <dbReference type="ChEBI" id="CHEBI:57595"/>
    </ligand>
</feature>
<dbReference type="CDD" id="cd00859">
    <property type="entry name" value="HisRS_anticodon"/>
    <property type="match status" value="1"/>
</dbReference>
<keyword evidence="13" id="KW-1185">Reference proteome</keyword>
<evidence type="ECO:0000256" key="5">
    <source>
        <dbReference type="ARBA" id="ARBA00022840"/>
    </source>
</evidence>
<evidence type="ECO:0000256" key="8">
    <source>
        <dbReference type="ARBA" id="ARBA00047639"/>
    </source>
</evidence>
<dbReference type="OrthoDB" id="1906957at2759"/>
<reference evidence="12 13" key="1">
    <citation type="submission" date="2019-07" db="EMBL/GenBank/DDBJ databases">
        <title>Annotation for the trematode Paragonimus westermani.</title>
        <authorList>
            <person name="Choi Y.-J."/>
        </authorList>
    </citation>
    <scope>NUCLEOTIDE SEQUENCE [LARGE SCALE GENOMIC DNA]</scope>
    <source>
        <strain evidence="12">180907_Pwestermani</strain>
    </source>
</reference>
<comment type="caution">
    <text evidence="12">The sequence shown here is derived from an EMBL/GenBank/DDBJ whole genome shotgun (WGS) entry which is preliminary data.</text>
</comment>
<dbReference type="InterPro" id="IPR004516">
    <property type="entry name" value="HisRS/HisZ"/>
</dbReference>
<evidence type="ECO:0000256" key="4">
    <source>
        <dbReference type="ARBA" id="ARBA00022741"/>
    </source>
</evidence>
<dbReference type="PANTHER" id="PTHR11476:SF7">
    <property type="entry name" value="HISTIDINE--TRNA LIGASE"/>
    <property type="match status" value="1"/>
</dbReference>
<dbReference type="InterPro" id="IPR041715">
    <property type="entry name" value="HisRS-like_core"/>
</dbReference>
<feature type="binding site" evidence="9">
    <location>
        <position position="137"/>
    </location>
    <ligand>
        <name>L-histidine</name>
        <dbReference type="ChEBI" id="CHEBI:57595"/>
    </ligand>
</feature>
<dbReference type="EC" id="6.1.1.21" evidence="2"/>
<evidence type="ECO:0000256" key="1">
    <source>
        <dbReference type="ARBA" id="ARBA00008226"/>
    </source>
</evidence>
<dbReference type="GO" id="GO:0005739">
    <property type="term" value="C:mitochondrion"/>
    <property type="evidence" value="ECO:0007669"/>
    <property type="project" value="TreeGrafter"/>
</dbReference>
<dbReference type="GO" id="GO:0005829">
    <property type="term" value="C:cytosol"/>
    <property type="evidence" value="ECO:0007669"/>
    <property type="project" value="TreeGrafter"/>
</dbReference>
<proteinExistence type="inferred from homology"/>
<evidence type="ECO:0000259" key="11">
    <source>
        <dbReference type="PROSITE" id="PS50862"/>
    </source>
</evidence>
<evidence type="ECO:0000313" key="13">
    <source>
        <dbReference type="Proteomes" id="UP000699462"/>
    </source>
</evidence>
<sequence length="543" mass="60407">VVLRLSNEDEVSNVKQLANKLAKTTVGQGDVGRAVLKVPKGTRDRNPFQMKVLEDVFGTIVRCFKRHDAVTIDTPVFELKEVLTGKYGEDSKLIYDLQDQGGELLSLRYDLTVPFARYVAMHKIKTIKRYQIGKVYRRDQPAMTRGRYREFYQCDFDIAGEYGPMLADVECLRIVYEILSELALGDFIIKINHRRLLDGLFKACDVPAEKFTTTCSAVDKLDKSPWCEVERELCEEKGLPRDTVDQIGKYVQLTGGVDLVDRLEADSRLMEQESARIALSDIRLLLSYCDSLGISDRVRFDLSLARGLDYYTGVIYEAVLTGFTYDPKDTHALETSISVTGNNIGSSTKQPPKSSKKKKKQNTSTNHAELDDDTESVTSAEHLAVGSVAGGGRYDGLVGMFDPSGTPVPCVGVSFGVERLLAISEAVAATRSEKLSTVPRPTETEVMVAGAHKGLIIQRLECCRRLWDAKIKATFSHKNHPKLLDQLQYCESTGIPLAIILGDGELARGVVKLRVVSSRAEREVAYDTIVDEIRKELANLQAH</sequence>
<dbReference type="EMBL" id="JTDF01005796">
    <property type="protein sequence ID" value="KAF8565960.1"/>
    <property type="molecule type" value="Genomic_DNA"/>
</dbReference>
<dbReference type="Proteomes" id="UP000699462">
    <property type="component" value="Unassembled WGS sequence"/>
</dbReference>
<evidence type="ECO:0000256" key="9">
    <source>
        <dbReference type="PIRSR" id="PIRSR001549-1"/>
    </source>
</evidence>
<feature type="binding site" evidence="9">
    <location>
        <begin position="310"/>
        <end position="311"/>
    </location>
    <ligand>
        <name>L-histidine</name>
        <dbReference type="ChEBI" id="CHEBI:57595"/>
    </ligand>
</feature>
<dbReference type="Gene3D" id="3.40.50.800">
    <property type="entry name" value="Anticodon-binding domain"/>
    <property type="match status" value="1"/>
</dbReference>
<evidence type="ECO:0000256" key="7">
    <source>
        <dbReference type="ARBA" id="ARBA00023146"/>
    </source>
</evidence>
<feature type="non-terminal residue" evidence="12">
    <location>
        <position position="543"/>
    </location>
</feature>